<dbReference type="CDD" id="cd16917">
    <property type="entry name" value="HATPase_UhpB-NarQ-NarX-like"/>
    <property type="match status" value="1"/>
</dbReference>
<dbReference type="SUPFAM" id="SSF55874">
    <property type="entry name" value="ATPase domain of HSP90 chaperone/DNA topoisomerase II/histidine kinase"/>
    <property type="match status" value="1"/>
</dbReference>
<feature type="compositionally biased region" description="Low complexity" evidence="5">
    <location>
        <begin position="463"/>
        <end position="482"/>
    </location>
</feature>
<dbReference type="PANTHER" id="PTHR24421:SF62">
    <property type="entry name" value="SENSORY TRANSDUCTION HISTIDINE KINASE"/>
    <property type="match status" value="1"/>
</dbReference>
<evidence type="ECO:0000256" key="6">
    <source>
        <dbReference type="SAM" id="Phobius"/>
    </source>
</evidence>
<dbReference type="Gene3D" id="1.20.5.1930">
    <property type="match status" value="1"/>
</dbReference>
<dbReference type="Pfam" id="PF07730">
    <property type="entry name" value="HisKA_3"/>
    <property type="match status" value="1"/>
</dbReference>
<feature type="compositionally biased region" description="Pro residues" evidence="5">
    <location>
        <begin position="449"/>
        <end position="462"/>
    </location>
</feature>
<evidence type="ECO:0000256" key="3">
    <source>
        <dbReference type="ARBA" id="ARBA00023012"/>
    </source>
</evidence>
<dbReference type="InterPro" id="IPR003594">
    <property type="entry name" value="HATPase_dom"/>
</dbReference>
<feature type="transmembrane region" description="Helical" evidence="6">
    <location>
        <begin position="177"/>
        <end position="197"/>
    </location>
</feature>
<dbReference type="InterPro" id="IPR011712">
    <property type="entry name" value="Sig_transdc_His_kin_sub3_dim/P"/>
</dbReference>
<dbReference type="InterPro" id="IPR036890">
    <property type="entry name" value="HATPase_C_sf"/>
</dbReference>
<organism evidence="8 9">
    <name type="scientific">Streptomyces cinnamoneus</name>
    <name type="common">Streptoverticillium cinnamoneum</name>
    <dbReference type="NCBI Taxonomy" id="53446"/>
    <lineage>
        <taxon>Bacteria</taxon>
        <taxon>Bacillati</taxon>
        <taxon>Actinomycetota</taxon>
        <taxon>Actinomycetes</taxon>
        <taxon>Kitasatosporales</taxon>
        <taxon>Streptomycetaceae</taxon>
        <taxon>Streptomyces</taxon>
        <taxon>Streptomyces cinnamoneus group</taxon>
    </lineage>
</organism>
<accession>A0A2G1X9X4</accession>
<evidence type="ECO:0000313" key="8">
    <source>
        <dbReference type="EMBL" id="PHQ48011.1"/>
    </source>
</evidence>
<feature type="transmembrane region" description="Helical" evidence="6">
    <location>
        <begin position="86"/>
        <end position="103"/>
    </location>
</feature>
<protein>
    <submittedName>
        <fullName evidence="8">Sensor histidine kinase</fullName>
    </submittedName>
</protein>
<dbReference type="InterPro" id="IPR050482">
    <property type="entry name" value="Sensor_HK_TwoCompSys"/>
</dbReference>
<dbReference type="Gene3D" id="3.30.565.10">
    <property type="entry name" value="Histidine kinase-like ATPase, C-terminal domain"/>
    <property type="match status" value="1"/>
</dbReference>
<keyword evidence="2 8" id="KW-0418">Kinase</keyword>
<dbReference type="SMART" id="SM00387">
    <property type="entry name" value="HATPase_c"/>
    <property type="match status" value="1"/>
</dbReference>
<name>A0A2G1X9X4_STRCJ</name>
<evidence type="ECO:0000256" key="2">
    <source>
        <dbReference type="ARBA" id="ARBA00022777"/>
    </source>
</evidence>
<keyword evidence="1" id="KW-0808">Transferase</keyword>
<comment type="caution">
    <text evidence="8">The sequence shown here is derived from an EMBL/GenBank/DDBJ whole genome shotgun (WGS) entry which is preliminary data.</text>
</comment>
<feature type="domain" description="Histidine kinase/HSP90-like ATPase" evidence="7">
    <location>
        <begin position="328"/>
        <end position="424"/>
    </location>
</feature>
<dbReference type="Proteomes" id="UP000222531">
    <property type="component" value="Unassembled WGS sequence"/>
</dbReference>
<dbReference type="PANTHER" id="PTHR24421">
    <property type="entry name" value="NITRATE/NITRITE SENSOR PROTEIN NARX-RELATED"/>
    <property type="match status" value="1"/>
</dbReference>
<feature type="coiled-coil region" evidence="4">
    <location>
        <begin position="204"/>
        <end position="231"/>
    </location>
</feature>
<keyword evidence="3" id="KW-0902">Two-component regulatory system</keyword>
<feature type="transmembrane region" description="Helical" evidence="6">
    <location>
        <begin position="58"/>
        <end position="80"/>
    </location>
</feature>
<dbReference type="GO" id="GO:0016020">
    <property type="term" value="C:membrane"/>
    <property type="evidence" value="ECO:0007669"/>
    <property type="project" value="InterPro"/>
</dbReference>
<keyword evidence="9" id="KW-1185">Reference proteome</keyword>
<dbReference type="GO" id="GO:0046983">
    <property type="term" value="F:protein dimerization activity"/>
    <property type="evidence" value="ECO:0007669"/>
    <property type="project" value="InterPro"/>
</dbReference>
<sequence>MSRTSPPRPAAQAAPARARGPLARLRALPRTARTTPGGEPAASLAGVRAGFDVPSLRLVRLALHGAFYALLLVALAPALLGAGPAAVLPSACVLAVVYAAGVVRRPRRPGPWLAAVTALWLVLLAMDHGFSYVAFPLFFLYLHAMPVRWAHPAIAAATAAVVAAQAAGPGGLTPAKVIGPVAGAAVAVLTGYGYAALSKESRRRQLLIDDLVRTRDELAAAQREAGRLAERQRLAREIHDTLAQGLSSIVLLARAAESAGPQAVRERVREIGRTAADNLAEARRFVQALTPPALEDAPLPEALRRVTARTVPGAAFRLDGQPCPLPVETEVALLRLTQEALANVARHARAEHAAVTLAYLDGQVTLDVFDDGVGFAPGEGPADGRRTFGLHGMRERIAELGGTLTVESAPGEGTAIAATVPVRAAGPEPAVRLESAVPPEPAAGHGPDPDPGPRPGPGPGHTPHPGDASAPAGAPATGTVAA</sequence>
<evidence type="ECO:0000256" key="5">
    <source>
        <dbReference type="SAM" id="MobiDB-lite"/>
    </source>
</evidence>
<keyword evidence="6" id="KW-0472">Membrane</keyword>
<gene>
    <name evidence="8" type="ORF">BLA24_31650</name>
</gene>
<dbReference type="AlphaFoldDB" id="A0A2G1X9X4"/>
<dbReference type="EMBL" id="NHZO01000168">
    <property type="protein sequence ID" value="PHQ48011.1"/>
    <property type="molecule type" value="Genomic_DNA"/>
</dbReference>
<evidence type="ECO:0000313" key="9">
    <source>
        <dbReference type="Proteomes" id="UP000222531"/>
    </source>
</evidence>
<feature type="transmembrane region" description="Helical" evidence="6">
    <location>
        <begin position="115"/>
        <end position="142"/>
    </location>
</feature>
<feature type="region of interest" description="Disordered" evidence="5">
    <location>
        <begin position="436"/>
        <end position="482"/>
    </location>
</feature>
<proteinExistence type="predicted"/>
<evidence type="ECO:0000259" key="7">
    <source>
        <dbReference type="SMART" id="SM00387"/>
    </source>
</evidence>
<dbReference type="Pfam" id="PF02518">
    <property type="entry name" value="HATPase_c"/>
    <property type="match status" value="1"/>
</dbReference>
<keyword evidence="4" id="KW-0175">Coiled coil</keyword>
<evidence type="ECO:0000256" key="1">
    <source>
        <dbReference type="ARBA" id="ARBA00022679"/>
    </source>
</evidence>
<dbReference type="RefSeq" id="WP_099202531.1">
    <property type="nucleotide sequence ID" value="NZ_NHZO01000168.1"/>
</dbReference>
<keyword evidence="6" id="KW-1133">Transmembrane helix</keyword>
<dbReference type="GO" id="GO:0000155">
    <property type="term" value="F:phosphorelay sensor kinase activity"/>
    <property type="evidence" value="ECO:0007669"/>
    <property type="project" value="InterPro"/>
</dbReference>
<dbReference type="OrthoDB" id="227596at2"/>
<keyword evidence="6" id="KW-0812">Transmembrane</keyword>
<reference evidence="8 9" key="1">
    <citation type="journal article" date="2017" name="Biochemistry">
        <title>Identification of the Biosynthetic Pathway for the Antibiotic Bicyclomycin.</title>
        <authorList>
            <person name="Patteson J."/>
            <person name="Cai W."/>
            <person name="Johnson R.A."/>
            <person name="Santa Maria K."/>
            <person name="Li B."/>
        </authorList>
    </citation>
    <scope>NUCLEOTIDE SEQUENCE [LARGE SCALE GENOMIC DNA]</scope>
    <source>
        <strain evidence="8 9">ATCC 21532</strain>
    </source>
</reference>
<evidence type="ECO:0000256" key="4">
    <source>
        <dbReference type="SAM" id="Coils"/>
    </source>
</evidence>